<keyword evidence="12" id="KW-1185">Reference proteome</keyword>
<name>A0AAX4PE73_9CHLO</name>
<evidence type="ECO:0000313" key="11">
    <source>
        <dbReference type="EMBL" id="WZN64239.1"/>
    </source>
</evidence>
<comment type="subcellular location">
    <subcellularLocation>
        <location evidence="1">Mitochondrion membrane</location>
        <topology evidence="1">Multi-pass membrane protein</topology>
    </subcellularLocation>
</comment>
<dbReference type="EMBL" id="CP151509">
    <property type="protein sequence ID" value="WZN64239.1"/>
    <property type="molecule type" value="Genomic_DNA"/>
</dbReference>
<dbReference type="GO" id="GO:0031966">
    <property type="term" value="C:mitochondrial membrane"/>
    <property type="evidence" value="ECO:0007669"/>
    <property type="project" value="UniProtKB-SubCell"/>
</dbReference>
<feature type="repeat" description="Solcar" evidence="9">
    <location>
        <begin position="179"/>
        <end position="262"/>
    </location>
</feature>
<dbReference type="GO" id="GO:0071913">
    <property type="term" value="F:citrate secondary active transmembrane transporter activity"/>
    <property type="evidence" value="ECO:0007669"/>
    <property type="project" value="TreeGrafter"/>
</dbReference>
<sequence>MSANGKKFSFWEQTGIGGLSGIIEVCCTQPTVAVKNALQEARPIHFTPRFMYTGLVVNAASIAPITAVQFGANMALTPYFAGKDGTLSPVMKVATACSAGMISSLVSGPAELVMIQQQRFNTSLGGTFKSLVSQRGPAIMGKGLSLAAGRDGLYVGFVLGTCSVVTSQLQQSFGLSPSAAFTVGGLASGIGAAIMTHPFDTMKTKVQGNALEPNQASIPEVFRSIWKEGGLGGFYKGFIARGVRLTAAMFILNISKSKMEDALVAFKSDSKNTTGGESVRQVL</sequence>
<dbReference type="PANTHER" id="PTHR45788:SF4">
    <property type="entry name" value="TRICARBOXYLATE TRANSPORT PROTEIN, MITOCHONDRIAL"/>
    <property type="match status" value="1"/>
</dbReference>
<keyword evidence="6" id="KW-1133">Transmembrane helix</keyword>
<dbReference type="GO" id="GO:0006843">
    <property type="term" value="P:mitochondrial citrate transmembrane transport"/>
    <property type="evidence" value="ECO:0007669"/>
    <property type="project" value="TreeGrafter"/>
</dbReference>
<evidence type="ECO:0000256" key="2">
    <source>
        <dbReference type="ARBA" id="ARBA00006375"/>
    </source>
</evidence>
<keyword evidence="3 10" id="KW-0813">Transport</keyword>
<evidence type="ECO:0000256" key="10">
    <source>
        <dbReference type="RuleBase" id="RU000488"/>
    </source>
</evidence>
<accession>A0AAX4PE73</accession>
<dbReference type="Gene3D" id="1.50.40.10">
    <property type="entry name" value="Mitochondrial carrier domain"/>
    <property type="match status" value="1"/>
</dbReference>
<evidence type="ECO:0000256" key="9">
    <source>
        <dbReference type="PROSITE-ProRule" id="PRU00282"/>
    </source>
</evidence>
<dbReference type="AlphaFoldDB" id="A0AAX4PE73"/>
<dbReference type="InterPro" id="IPR023395">
    <property type="entry name" value="MCP_dom_sf"/>
</dbReference>
<protein>
    <submittedName>
        <fullName evidence="11">Mitochondrial substrate carrier protein</fullName>
    </submittedName>
</protein>
<keyword evidence="8 9" id="KW-0472">Membrane</keyword>
<dbReference type="SUPFAM" id="SSF103506">
    <property type="entry name" value="Mitochondrial carrier"/>
    <property type="match status" value="1"/>
</dbReference>
<reference evidence="11 12" key="1">
    <citation type="submission" date="2024-03" db="EMBL/GenBank/DDBJ databases">
        <title>Complete genome sequence of the green alga Chloropicon roscoffensis RCC1871.</title>
        <authorList>
            <person name="Lemieux C."/>
            <person name="Pombert J.-F."/>
            <person name="Otis C."/>
            <person name="Turmel M."/>
        </authorList>
    </citation>
    <scope>NUCLEOTIDE SEQUENCE [LARGE SCALE GENOMIC DNA]</scope>
    <source>
        <strain evidence="11 12">RCC1871</strain>
    </source>
</reference>
<evidence type="ECO:0000256" key="3">
    <source>
        <dbReference type="ARBA" id="ARBA00022448"/>
    </source>
</evidence>
<comment type="similarity">
    <text evidence="2 10">Belongs to the mitochondrial carrier (TC 2.A.29) family.</text>
</comment>
<dbReference type="InterPro" id="IPR018108">
    <property type="entry name" value="MCP_transmembrane"/>
</dbReference>
<organism evidence="11 12">
    <name type="scientific">Chloropicon roscoffensis</name>
    <dbReference type="NCBI Taxonomy" id="1461544"/>
    <lineage>
        <taxon>Eukaryota</taxon>
        <taxon>Viridiplantae</taxon>
        <taxon>Chlorophyta</taxon>
        <taxon>Chloropicophyceae</taxon>
        <taxon>Chloropicales</taxon>
        <taxon>Chloropicaceae</taxon>
        <taxon>Chloropicon</taxon>
    </lineage>
</organism>
<dbReference type="InterPro" id="IPR049563">
    <property type="entry name" value="TXTP-like"/>
</dbReference>
<keyword evidence="7" id="KW-0496">Mitochondrion</keyword>
<dbReference type="Pfam" id="PF00153">
    <property type="entry name" value="Mito_carr"/>
    <property type="match status" value="1"/>
</dbReference>
<proteinExistence type="inferred from homology"/>
<keyword evidence="4 9" id="KW-0812">Transmembrane</keyword>
<dbReference type="PROSITE" id="PS50920">
    <property type="entry name" value="SOLCAR"/>
    <property type="match status" value="1"/>
</dbReference>
<evidence type="ECO:0000256" key="1">
    <source>
        <dbReference type="ARBA" id="ARBA00004225"/>
    </source>
</evidence>
<evidence type="ECO:0000256" key="5">
    <source>
        <dbReference type="ARBA" id="ARBA00022737"/>
    </source>
</evidence>
<evidence type="ECO:0000256" key="4">
    <source>
        <dbReference type="ARBA" id="ARBA00022692"/>
    </source>
</evidence>
<gene>
    <name evidence="11" type="ORF">HKI87_09g57940</name>
</gene>
<evidence type="ECO:0000313" key="12">
    <source>
        <dbReference type="Proteomes" id="UP001472866"/>
    </source>
</evidence>
<evidence type="ECO:0000256" key="8">
    <source>
        <dbReference type="ARBA" id="ARBA00023136"/>
    </source>
</evidence>
<evidence type="ECO:0000256" key="7">
    <source>
        <dbReference type="ARBA" id="ARBA00023128"/>
    </source>
</evidence>
<keyword evidence="5" id="KW-0677">Repeat</keyword>
<dbReference type="PANTHER" id="PTHR45788">
    <property type="entry name" value="SUCCINATE/FUMARATE MITOCHONDRIAL TRANSPORTER-RELATED"/>
    <property type="match status" value="1"/>
</dbReference>
<dbReference type="Proteomes" id="UP001472866">
    <property type="component" value="Chromosome 09"/>
</dbReference>
<evidence type="ECO:0000256" key="6">
    <source>
        <dbReference type="ARBA" id="ARBA00022989"/>
    </source>
</evidence>